<dbReference type="InterPro" id="IPR035992">
    <property type="entry name" value="Ricin_B-like_lectins"/>
</dbReference>
<name>A0A8K0NUQ1_LADFU</name>
<proteinExistence type="predicted"/>
<reference evidence="2" key="1">
    <citation type="submission" date="2013-04" db="EMBL/GenBank/DDBJ databases">
        <authorList>
            <person name="Qu J."/>
            <person name="Murali S.C."/>
            <person name="Bandaranaike D."/>
            <person name="Bellair M."/>
            <person name="Blankenburg K."/>
            <person name="Chao H."/>
            <person name="Dinh H."/>
            <person name="Doddapaneni H."/>
            <person name="Downs B."/>
            <person name="Dugan-Rocha S."/>
            <person name="Elkadiri S."/>
            <person name="Gnanaolivu R.D."/>
            <person name="Hernandez B."/>
            <person name="Javaid M."/>
            <person name="Jayaseelan J.C."/>
            <person name="Lee S."/>
            <person name="Li M."/>
            <person name="Ming W."/>
            <person name="Munidasa M."/>
            <person name="Muniz J."/>
            <person name="Nguyen L."/>
            <person name="Ongeri F."/>
            <person name="Osuji N."/>
            <person name="Pu L.-L."/>
            <person name="Puazo M."/>
            <person name="Qu C."/>
            <person name="Quiroz J."/>
            <person name="Raj R."/>
            <person name="Weissenberger G."/>
            <person name="Xin Y."/>
            <person name="Zou X."/>
            <person name="Han Y."/>
            <person name="Richards S."/>
            <person name="Worley K."/>
            <person name="Muzny D."/>
            <person name="Gibbs R."/>
        </authorList>
    </citation>
    <scope>NUCLEOTIDE SEQUENCE</scope>
    <source>
        <strain evidence="2">Sampled in the wild</strain>
    </source>
</reference>
<comment type="caution">
    <text evidence="2">The sequence shown here is derived from an EMBL/GenBank/DDBJ whole genome shotgun (WGS) entry which is preliminary data.</text>
</comment>
<dbReference type="SUPFAM" id="SSF50370">
    <property type="entry name" value="Ricin B-like lectins"/>
    <property type="match status" value="2"/>
</dbReference>
<gene>
    <name evidence="2" type="ORF">J437_LFUL002614</name>
</gene>
<feature type="non-terminal residue" evidence="2">
    <location>
        <position position="121"/>
    </location>
</feature>
<reference evidence="2" key="2">
    <citation type="submission" date="2017-10" db="EMBL/GenBank/DDBJ databases">
        <title>Ladona fulva Genome sequencing and assembly.</title>
        <authorList>
            <person name="Murali S."/>
            <person name="Richards S."/>
            <person name="Bandaranaike D."/>
            <person name="Bellair M."/>
            <person name="Blankenburg K."/>
            <person name="Chao H."/>
            <person name="Dinh H."/>
            <person name="Doddapaneni H."/>
            <person name="Dugan-Rocha S."/>
            <person name="Elkadiri S."/>
            <person name="Gnanaolivu R."/>
            <person name="Hernandez B."/>
            <person name="Skinner E."/>
            <person name="Javaid M."/>
            <person name="Lee S."/>
            <person name="Li M."/>
            <person name="Ming W."/>
            <person name="Munidasa M."/>
            <person name="Muniz J."/>
            <person name="Nguyen L."/>
            <person name="Hughes D."/>
            <person name="Osuji N."/>
            <person name="Pu L.-L."/>
            <person name="Puazo M."/>
            <person name="Qu C."/>
            <person name="Quiroz J."/>
            <person name="Raj R."/>
            <person name="Weissenberger G."/>
            <person name="Xin Y."/>
            <person name="Zou X."/>
            <person name="Han Y."/>
            <person name="Worley K."/>
            <person name="Muzny D."/>
            <person name="Gibbs R."/>
        </authorList>
    </citation>
    <scope>NUCLEOTIDE SEQUENCE</scope>
    <source>
        <strain evidence="2">Sampled in the wild</strain>
    </source>
</reference>
<evidence type="ECO:0000256" key="1">
    <source>
        <dbReference type="SAM" id="MobiDB-lite"/>
    </source>
</evidence>
<accession>A0A8K0NUQ1</accession>
<evidence type="ECO:0000313" key="2">
    <source>
        <dbReference type="EMBL" id="KAG8222621.1"/>
    </source>
</evidence>
<keyword evidence="3" id="KW-1185">Reference proteome</keyword>
<dbReference type="Gene3D" id="2.80.10.50">
    <property type="match status" value="2"/>
</dbReference>
<sequence>MWPCHKQGGNQVRNMGLGGHTCLDSPARRSDLHKPVGLYPCHRQGGNQVCSTFLSNEKDESCCLHGLRFNKPTPTQLGNICTQAVAIANKWSRKCVDSPNKPDDLEQPVGLWPCHKQGGNQ</sequence>
<dbReference type="EMBL" id="KZ308138">
    <property type="protein sequence ID" value="KAG8222621.1"/>
    <property type="molecule type" value="Genomic_DNA"/>
</dbReference>
<protein>
    <submittedName>
        <fullName evidence="2">Uncharacterized protein</fullName>
    </submittedName>
</protein>
<dbReference type="AlphaFoldDB" id="A0A8K0NUQ1"/>
<dbReference type="Proteomes" id="UP000792457">
    <property type="component" value="Unassembled WGS sequence"/>
</dbReference>
<dbReference type="OrthoDB" id="6119243at2759"/>
<organism evidence="2 3">
    <name type="scientific">Ladona fulva</name>
    <name type="common">Scarce chaser dragonfly</name>
    <name type="synonym">Libellula fulva</name>
    <dbReference type="NCBI Taxonomy" id="123851"/>
    <lineage>
        <taxon>Eukaryota</taxon>
        <taxon>Metazoa</taxon>
        <taxon>Ecdysozoa</taxon>
        <taxon>Arthropoda</taxon>
        <taxon>Hexapoda</taxon>
        <taxon>Insecta</taxon>
        <taxon>Pterygota</taxon>
        <taxon>Palaeoptera</taxon>
        <taxon>Odonata</taxon>
        <taxon>Epiprocta</taxon>
        <taxon>Anisoptera</taxon>
        <taxon>Libelluloidea</taxon>
        <taxon>Libellulidae</taxon>
        <taxon>Ladona</taxon>
    </lineage>
</organism>
<evidence type="ECO:0000313" key="3">
    <source>
        <dbReference type="Proteomes" id="UP000792457"/>
    </source>
</evidence>
<feature type="region of interest" description="Disordered" evidence="1">
    <location>
        <begin position="97"/>
        <end position="121"/>
    </location>
</feature>